<feature type="transmembrane region" description="Helical" evidence="8">
    <location>
        <begin position="521"/>
        <end position="542"/>
    </location>
</feature>
<comment type="subcellular location">
    <subcellularLocation>
        <location evidence="1">Membrane</location>
        <topology evidence="1">Multi-pass membrane protein</topology>
    </subcellularLocation>
</comment>
<evidence type="ECO:0000256" key="8">
    <source>
        <dbReference type="SAM" id="Phobius"/>
    </source>
</evidence>
<feature type="transmembrane region" description="Helical" evidence="8">
    <location>
        <begin position="588"/>
        <end position="612"/>
    </location>
</feature>
<sequence>MADAVAAAVEFGPHQKMTLDAELVQVLTAGDAVRLQKQLMGRAREGCGGDGVYPQADGLQVSINVVGDASPRAGTGSLLAVTSNGNTALHLAASRGHVELAKLISEMAPSLVATRNKCLDTPLHCAAKAGHRDVAACLLPMMRAAAGGGEEETAPLRATNQLGATALHEAVRHGRAEVVDLFMAEAPELAAVTSGDGVSPLYLAATTGSVRLVAALLRPSRDGMPLPASFAGPEGRTALHVAAAISKELAQEILAWEPEGPTLLTRVDSAGRTPLHFAVLDQKLDVIQLFLKSEPSIAHICDNVGLFPLHAAAIVGSTRIIDELINSCPNYYEMVDNRGRNFLHCAVEHNQGTVIRYVCQDGRLSILLNATDSEGNTPFHLAVKYAFPLAVSLLLQTSSVEINIVNKDGLTAADLAHLAFIPGKSYYFLDPLIIVLNCLYWVRAPHTPEGLSYHVHVDDKSETKETPSEQNDMNKNGTIASVLIATVAFAAAFTLPGGLVADDHPHPGTATLARRFAFRAFVLSDTMAFVTSIIATCFLIYAGAIEIPAGHRRWYGLIASGLVPLGAQFMIAAFAFGFHLMLGPANRGLVIFVYLVSSASVLFCFPGIWMPLHLGIGKAIWRRAGWRGLTNMRQQPSSLRSIFRRFTYSFLFTNLRRPFFAVLIPATFVVAIVLDVALPNY</sequence>
<dbReference type="Gene3D" id="1.25.40.20">
    <property type="entry name" value="Ankyrin repeat-containing domain"/>
    <property type="match status" value="3"/>
</dbReference>
<keyword evidence="4 8" id="KW-1133">Transmembrane helix</keyword>
<keyword evidence="6 8" id="KW-0472">Membrane</keyword>
<feature type="transmembrane region" description="Helical" evidence="8">
    <location>
        <begin position="659"/>
        <end position="678"/>
    </location>
</feature>
<evidence type="ECO:0000256" key="5">
    <source>
        <dbReference type="ARBA" id="ARBA00023043"/>
    </source>
</evidence>
<reference evidence="10" key="1">
    <citation type="submission" date="2015-04" db="UniProtKB">
        <authorList>
            <consortium name="EnsemblPlants"/>
        </authorList>
    </citation>
    <scope>IDENTIFICATION</scope>
</reference>
<keyword evidence="11" id="KW-1185">Reference proteome</keyword>
<keyword evidence="3" id="KW-0677">Repeat</keyword>
<evidence type="ECO:0000313" key="10">
    <source>
        <dbReference type="EnsemblPlants" id="OMERI07G13890.1"/>
    </source>
</evidence>
<dbReference type="Proteomes" id="UP000008021">
    <property type="component" value="Chromosome 7"/>
</dbReference>
<feature type="repeat" description="ANK" evidence="7">
    <location>
        <begin position="84"/>
        <end position="116"/>
    </location>
</feature>
<evidence type="ECO:0000256" key="4">
    <source>
        <dbReference type="ARBA" id="ARBA00022989"/>
    </source>
</evidence>
<feature type="transmembrane region" description="Helical" evidence="8">
    <location>
        <begin position="554"/>
        <end position="582"/>
    </location>
</feature>
<feature type="repeat" description="ANK" evidence="7">
    <location>
        <begin position="270"/>
        <end position="292"/>
    </location>
</feature>
<evidence type="ECO:0000256" key="1">
    <source>
        <dbReference type="ARBA" id="ARBA00004141"/>
    </source>
</evidence>
<dbReference type="PANTHER" id="PTHR24186:SF50">
    <property type="entry name" value="ANKYRIN REPEAT-CONTAINING PROTEIN ITN1-LIKE ISOFORM X1"/>
    <property type="match status" value="1"/>
</dbReference>
<dbReference type="GO" id="GO:0005886">
    <property type="term" value="C:plasma membrane"/>
    <property type="evidence" value="ECO:0007669"/>
    <property type="project" value="TreeGrafter"/>
</dbReference>
<proteinExistence type="predicted"/>
<dbReference type="Pfam" id="PF12796">
    <property type="entry name" value="Ank_2"/>
    <property type="match status" value="2"/>
</dbReference>
<dbReference type="InterPro" id="IPR026961">
    <property type="entry name" value="PGG_dom"/>
</dbReference>
<evidence type="ECO:0000256" key="7">
    <source>
        <dbReference type="PROSITE-ProRule" id="PRU00023"/>
    </source>
</evidence>
<dbReference type="PANTHER" id="PTHR24186">
    <property type="entry name" value="PROTEIN PHOSPHATASE 1 REGULATORY SUBUNIT"/>
    <property type="match status" value="1"/>
</dbReference>
<dbReference type="InterPro" id="IPR002110">
    <property type="entry name" value="Ankyrin_rpt"/>
</dbReference>
<feature type="repeat" description="ANK" evidence="7">
    <location>
        <begin position="196"/>
        <end position="218"/>
    </location>
</feature>
<feature type="domain" description="PGG" evidence="9">
    <location>
        <begin position="471"/>
        <end position="579"/>
    </location>
</feature>
<evidence type="ECO:0000256" key="2">
    <source>
        <dbReference type="ARBA" id="ARBA00022692"/>
    </source>
</evidence>
<evidence type="ECO:0000259" key="9">
    <source>
        <dbReference type="Pfam" id="PF13962"/>
    </source>
</evidence>
<protein>
    <recommendedName>
        <fullName evidence="9">PGG domain-containing protein</fullName>
    </recommendedName>
</protein>
<keyword evidence="2 8" id="KW-0812">Transmembrane</keyword>
<dbReference type="Pfam" id="PF00023">
    <property type="entry name" value="Ank"/>
    <property type="match status" value="2"/>
</dbReference>
<organism evidence="10">
    <name type="scientific">Oryza meridionalis</name>
    <dbReference type="NCBI Taxonomy" id="40149"/>
    <lineage>
        <taxon>Eukaryota</taxon>
        <taxon>Viridiplantae</taxon>
        <taxon>Streptophyta</taxon>
        <taxon>Embryophyta</taxon>
        <taxon>Tracheophyta</taxon>
        <taxon>Spermatophyta</taxon>
        <taxon>Magnoliopsida</taxon>
        <taxon>Liliopsida</taxon>
        <taxon>Poales</taxon>
        <taxon>Poaceae</taxon>
        <taxon>BOP clade</taxon>
        <taxon>Oryzoideae</taxon>
        <taxon>Oryzeae</taxon>
        <taxon>Oryzinae</taxon>
        <taxon>Oryza</taxon>
    </lineage>
</organism>
<feature type="repeat" description="ANK" evidence="7">
    <location>
        <begin position="162"/>
        <end position="194"/>
    </location>
</feature>
<dbReference type="AlphaFoldDB" id="A0A0E0ECE7"/>
<dbReference type="HOGENOM" id="CLU_000134_36_5_1"/>
<dbReference type="PROSITE" id="PS50297">
    <property type="entry name" value="ANK_REP_REGION"/>
    <property type="match status" value="3"/>
</dbReference>
<evidence type="ECO:0000256" key="3">
    <source>
        <dbReference type="ARBA" id="ARBA00022737"/>
    </source>
</evidence>
<dbReference type="EnsemblPlants" id="OMERI07G13890.1">
    <property type="protein sequence ID" value="OMERI07G13890.1"/>
    <property type="gene ID" value="OMERI07G13890"/>
</dbReference>
<accession>A0A0E0ECE7</accession>
<dbReference type="Pfam" id="PF13962">
    <property type="entry name" value="PGG"/>
    <property type="match status" value="1"/>
</dbReference>
<name>A0A0E0ECE7_9ORYZ</name>
<dbReference type="PROSITE" id="PS50088">
    <property type="entry name" value="ANK_REPEAT"/>
    <property type="match status" value="4"/>
</dbReference>
<reference evidence="10" key="2">
    <citation type="submission" date="2018-05" db="EMBL/GenBank/DDBJ databases">
        <title>OmerRS3 (Oryza meridionalis Reference Sequence Version 3).</title>
        <authorList>
            <person name="Zhang J."/>
            <person name="Kudrna D."/>
            <person name="Lee S."/>
            <person name="Talag J."/>
            <person name="Welchert J."/>
            <person name="Wing R.A."/>
        </authorList>
    </citation>
    <scope>NUCLEOTIDE SEQUENCE [LARGE SCALE GENOMIC DNA]</scope>
    <source>
        <strain evidence="10">cv. OR44</strain>
    </source>
</reference>
<evidence type="ECO:0000313" key="11">
    <source>
        <dbReference type="Proteomes" id="UP000008021"/>
    </source>
</evidence>
<dbReference type="eggNOG" id="KOG0504">
    <property type="taxonomic scope" value="Eukaryota"/>
</dbReference>
<dbReference type="STRING" id="40149.A0A0E0ECE7"/>
<dbReference type="InterPro" id="IPR036770">
    <property type="entry name" value="Ankyrin_rpt-contain_sf"/>
</dbReference>
<dbReference type="SMART" id="SM00248">
    <property type="entry name" value="ANK"/>
    <property type="match status" value="9"/>
</dbReference>
<dbReference type="SUPFAM" id="SSF48403">
    <property type="entry name" value="Ankyrin repeat"/>
    <property type="match status" value="1"/>
</dbReference>
<evidence type="ECO:0000256" key="6">
    <source>
        <dbReference type="ARBA" id="ARBA00023136"/>
    </source>
</evidence>
<feature type="transmembrane region" description="Helical" evidence="8">
    <location>
        <begin position="479"/>
        <end position="501"/>
    </location>
</feature>
<keyword evidence="5 7" id="KW-0040">ANK repeat</keyword>
<dbReference type="Gramene" id="OMERI07G13890.1">
    <property type="protein sequence ID" value="OMERI07G13890.1"/>
    <property type="gene ID" value="OMERI07G13890"/>
</dbReference>